<dbReference type="EMBL" id="CAJOBQ010003142">
    <property type="protein sequence ID" value="CAF4595549.1"/>
    <property type="molecule type" value="Genomic_DNA"/>
</dbReference>
<dbReference type="Pfam" id="PF14291">
    <property type="entry name" value="DUF4371"/>
    <property type="match status" value="1"/>
</dbReference>
<proteinExistence type="predicted"/>
<gene>
    <name evidence="3" type="ORF">FME351_LOCUS12790</name>
    <name evidence="4" type="ORF">TSG867_LOCUS27490</name>
</gene>
<dbReference type="InterPro" id="IPR012337">
    <property type="entry name" value="RNaseH-like_sf"/>
</dbReference>
<evidence type="ECO:0000259" key="2">
    <source>
        <dbReference type="Pfam" id="PF14291"/>
    </source>
</evidence>
<dbReference type="InterPro" id="IPR008906">
    <property type="entry name" value="HATC_C_dom"/>
</dbReference>
<dbReference type="InterPro" id="IPR025398">
    <property type="entry name" value="DUF4371"/>
</dbReference>
<sequence length="814" mass="94321">MASKREGSILDFFTKKIKNTTLFLTEEIELTEVSTISEDKTHDASSLIQNAPLVDLLNPSNINDLPEIYDESENESEFFGNFDKSPNTNKQISPQQRTNLSLSNRSTQIEIVSSKSDIHCCNSSKPYHPATDDELALTTIDKRLKKVFCHTCRYAFEREIHPNKTKFNPAYRSFITDGFCDWKNARERFKYHESSKIHSDSIYVINQQTKPTVIAQLISRTKRQQEQHRESLLIQISSLIYLLRQGRAFRGHSDIESNLIQLLKLRSTDNNFLKEWINNKKYLSHDIINDLCREIYLFIIRDIVKEISNRKCFSLTWDETCDESTLEQLCFGIRSVNDNYEIFEDVLGLYELSRQNAEAIVEVIFDILTRCRLNISDCRGQSYDGASSMSGIYGGVSALVLKQQFKAFFVHCNAHCLDLAVHDLTNECPTISNCILFAKDIIDFVRLSSKHLSILKEISNQLSMPYSNLASLCPTRWTRRAESYNSLLNNYELVQGVLYTLIEEKGASGIKANGLHEQMNRFYLFFGLKLGYLLFSATEKLSRIIQSSSCCLQDVLSSTESLMLYFERIRDDINFKSFYTKVLKESKSLTDKPILARHRRPPRRYQSSSDSVEFSSYEEFYHQQYMKSLGIAVNMLQNRFTQKNFKLLCNVEKFIFYAENNSLDDSNDYFQSIMDFCYGDIDVEKLKVEALMIVDFYQSVIKTNQMNIKQIAKISTICEIFNSCEVGKEMFKEYQKLIKLYLTIPVTTATAERTISTLNRLKTAIRSTMTQSRLNLCLLLHIYKEKIDKIDPRQIASKFISSSEKRQHFFGLML</sequence>
<reference evidence="3" key="1">
    <citation type="submission" date="2021-02" db="EMBL/GenBank/DDBJ databases">
        <authorList>
            <person name="Nowell W R."/>
        </authorList>
    </citation>
    <scope>NUCLEOTIDE SEQUENCE</scope>
</reference>
<accession>A0A818E386</accession>
<evidence type="ECO:0000313" key="5">
    <source>
        <dbReference type="Proteomes" id="UP000663869"/>
    </source>
</evidence>
<dbReference type="PANTHER" id="PTHR45749">
    <property type="match status" value="1"/>
</dbReference>
<dbReference type="EMBL" id="CAJNYU010001490">
    <property type="protein sequence ID" value="CAF3442725.1"/>
    <property type="molecule type" value="Genomic_DNA"/>
</dbReference>
<organism evidence="3 5">
    <name type="scientific">Rotaria socialis</name>
    <dbReference type="NCBI Taxonomy" id="392032"/>
    <lineage>
        <taxon>Eukaryota</taxon>
        <taxon>Metazoa</taxon>
        <taxon>Spiralia</taxon>
        <taxon>Gnathifera</taxon>
        <taxon>Rotifera</taxon>
        <taxon>Eurotatoria</taxon>
        <taxon>Bdelloidea</taxon>
        <taxon>Philodinida</taxon>
        <taxon>Philodinidae</taxon>
        <taxon>Rotaria</taxon>
    </lineage>
</organism>
<dbReference type="Proteomes" id="UP000663869">
    <property type="component" value="Unassembled WGS sequence"/>
</dbReference>
<dbReference type="GO" id="GO:0046983">
    <property type="term" value="F:protein dimerization activity"/>
    <property type="evidence" value="ECO:0007669"/>
    <property type="project" value="InterPro"/>
</dbReference>
<evidence type="ECO:0000313" key="4">
    <source>
        <dbReference type="EMBL" id="CAF4595549.1"/>
    </source>
</evidence>
<name>A0A818E386_9BILA</name>
<comment type="caution">
    <text evidence="3">The sequence shown here is derived from an EMBL/GenBank/DDBJ whole genome shotgun (WGS) entry which is preliminary data.</text>
</comment>
<evidence type="ECO:0000313" key="3">
    <source>
        <dbReference type="EMBL" id="CAF3442725.1"/>
    </source>
</evidence>
<dbReference type="Pfam" id="PF05699">
    <property type="entry name" value="Dimer_Tnp_hAT"/>
    <property type="match status" value="1"/>
</dbReference>
<feature type="domain" description="DUF4371" evidence="2">
    <location>
        <begin position="173"/>
        <end position="394"/>
    </location>
</feature>
<protein>
    <recommendedName>
        <fullName evidence="6">Zinc finger MYM-type protein 1-like</fullName>
    </recommendedName>
</protein>
<evidence type="ECO:0000259" key="1">
    <source>
        <dbReference type="Pfam" id="PF05699"/>
    </source>
</evidence>
<dbReference type="AlphaFoldDB" id="A0A818E386"/>
<dbReference type="Proteomes" id="UP000663862">
    <property type="component" value="Unassembled WGS sequence"/>
</dbReference>
<feature type="domain" description="HAT C-terminal dimerisation" evidence="1">
    <location>
        <begin position="730"/>
        <end position="783"/>
    </location>
</feature>
<dbReference type="SUPFAM" id="SSF53098">
    <property type="entry name" value="Ribonuclease H-like"/>
    <property type="match status" value="1"/>
</dbReference>
<dbReference type="PANTHER" id="PTHR45749:SF21">
    <property type="entry name" value="DUF4371 DOMAIN-CONTAINING PROTEIN"/>
    <property type="match status" value="1"/>
</dbReference>
<evidence type="ECO:0008006" key="6">
    <source>
        <dbReference type="Google" id="ProtNLM"/>
    </source>
</evidence>